<comment type="similarity">
    <text evidence="1 2">Belongs to the Dps family.</text>
</comment>
<keyword evidence="5" id="KW-1185">Reference proteome</keyword>
<dbReference type="PIRSF" id="PIRSF005900">
    <property type="entry name" value="Dps"/>
    <property type="match status" value="1"/>
</dbReference>
<dbReference type="Proteomes" id="UP000310636">
    <property type="component" value="Unassembled WGS sequence"/>
</dbReference>
<proteinExistence type="inferred from homology"/>
<dbReference type="InterPro" id="IPR002177">
    <property type="entry name" value="DPS_DNA-bd"/>
</dbReference>
<dbReference type="Gene3D" id="1.20.1260.10">
    <property type="match status" value="1"/>
</dbReference>
<dbReference type="GO" id="GO:0008199">
    <property type="term" value="F:ferric iron binding"/>
    <property type="evidence" value="ECO:0007669"/>
    <property type="project" value="InterPro"/>
</dbReference>
<dbReference type="AlphaFoldDB" id="A0A4S4C7U4"/>
<comment type="caution">
    <text evidence="4">The sequence shown here is derived from an EMBL/GenBank/DDBJ whole genome shotgun (WGS) entry which is preliminary data.</text>
</comment>
<dbReference type="PRINTS" id="PR01346">
    <property type="entry name" value="HELNAPAPROT"/>
</dbReference>
<sequence>MAKVTDRLNIHLADWNLLYTKLHHYHWYVTGPNFLALHAKFEELYDYAGTSLDEVAERILAIGGKPISTMKQYLDQTMLTEGGKEKSPEEMLEQTIKDFQTVVGSMRETAKLADEAGDGVTTDMLNGHMAELQKQVWMLTAIAKGLPVKA</sequence>
<evidence type="ECO:0000256" key="2">
    <source>
        <dbReference type="RuleBase" id="RU003875"/>
    </source>
</evidence>
<dbReference type="OrthoDB" id="9797023at2"/>
<accession>A0A4S4C7U4</accession>
<protein>
    <submittedName>
        <fullName evidence="4">DNA starvation/stationary phase protection protein</fullName>
    </submittedName>
</protein>
<dbReference type="Pfam" id="PF00210">
    <property type="entry name" value="Ferritin"/>
    <property type="match status" value="1"/>
</dbReference>
<dbReference type="CDD" id="cd01043">
    <property type="entry name" value="DPS"/>
    <property type="match status" value="1"/>
</dbReference>
<evidence type="ECO:0000313" key="5">
    <source>
        <dbReference type="Proteomes" id="UP000310636"/>
    </source>
</evidence>
<dbReference type="PROSITE" id="PS00819">
    <property type="entry name" value="DPS_2"/>
    <property type="match status" value="1"/>
</dbReference>
<evidence type="ECO:0000313" key="4">
    <source>
        <dbReference type="EMBL" id="THF84045.1"/>
    </source>
</evidence>
<dbReference type="PROSITE" id="PS00818">
    <property type="entry name" value="DPS_1"/>
    <property type="match status" value="1"/>
</dbReference>
<dbReference type="SUPFAM" id="SSF47240">
    <property type="entry name" value="Ferritin-like"/>
    <property type="match status" value="1"/>
</dbReference>
<dbReference type="GO" id="GO:0016722">
    <property type="term" value="F:oxidoreductase activity, acting on metal ions"/>
    <property type="evidence" value="ECO:0007669"/>
    <property type="project" value="InterPro"/>
</dbReference>
<dbReference type="PANTHER" id="PTHR42932">
    <property type="entry name" value="GENERAL STRESS PROTEIN 20U"/>
    <property type="match status" value="1"/>
</dbReference>
<evidence type="ECO:0000256" key="1">
    <source>
        <dbReference type="ARBA" id="ARBA00009497"/>
    </source>
</evidence>
<dbReference type="InterPro" id="IPR023188">
    <property type="entry name" value="DPS_DNA-bd_CS"/>
</dbReference>
<name>A0A4S4C7U4_9BACL</name>
<dbReference type="EMBL" id="SSOB01000002">
    <property type="protein sequence ID" value="THF84045.1"/>
    <property type="molecule type" value="Genomic_DNA"/>
</dbReference>
<dbReference type="InterPro" id="IPR012347">
    <property type="entry name" value="Ferritin-like"/>
</dbReference>
<organism evidence="4 5">
    <name type="scientific">Cohnella fermenti</name>
    <dbReference type="NCBI Taxonomy" id="2565925"/>
    <lineage>
        <taxon>Bacteria</taxon>
        <taxon>Bacillati</taxon>
        <taxon>Bacillota</taxon>
        <taxon>Bacilli</taxon>
        <taxon>Bacillales</taxon>
        <taxon>Paenibacillaceae</taxon>
        <taxon>Cohnella</taxon>
    </lineage>
</organism>
<feature type="domain" description="Ferritin/DPS" evidence="3">
    <location>
        <begin position="6"/>
        <end position="144"/>
    </location>
</feature>
<dbReference type="RefSeq" id="WP_136368048.1">
    <property type="nucleotide sequence ID" value="NZ_SSOB01000002.1"/>
</dbReference>
<reference evidence="4 5" key="1">
    <citation type="submission" date="2019-04" db="EMBL/GenBank/DDBJ databases">
        <title>Cohnella sp. nov. isolated from preserved vegetables.</title>
        <authorList>
            <person name="Lin S.-Y."/>
            <person name="Hung M.-H."/>
            <person name="Young C.-C."/>
        </authorList>
    </citation>
    <scope>NUCLEOTIDE SEQUENCE [LARGE SCALE GENOMIC DNA]</scope>
    <source>
        <strain evidence="4 5">CC-MHH1044</strain>
    </source>
</reference>
<gene>
    <name evidence="4" type="ORF">E6C55_01675</name>
</gene>
<dbReference type="InterPro" id="IPR009078">
    <property type="entry name" value="Ferritin-like_SF"/>
</dbReference>
<dbReference type="PANTHER" id="PTHR42932:SF1">
    <property type="entry name" value="GENERAL STRESS PROTEIN 20U"/>
    <property type="match status" value="1"/>
</dbReference>
<dbReference type="InterPro" id="IPR008331">
    <property type="entry name" value="Ferritin_DPS_dom"/>
</dbReference>
<evidence type="ECO:0000259" key="3">
    <source>
        <dbReference type="Pfam" id="PF00210"/>
    </source>
</evidence>